<keyword evidence="7" id="KW-1185">Reference proteome</keyword>
<dbReference type="RefSeq" id="WP_116878250.1">
    <property type="nucleotide sequence ID" value="NZ_CP031733.1"/>
</dbReference>
<evidence type="ECO:0000313" key="6">
    <source>
        <dbReference type="Proteomes" id="UP000262901"/>
    </source>
</evidence>
<dbReference type="NCBIfam" id="NF047422">
    <property type="entry name" value="YfmF_fam"/>
    <property type="match status" value="1"/>
</dbReference>
<dbReference type="Pfam" id="PF05193">
    <property type="entry name" value="Peptidase_M16_C"/>
    <property type="match status" value="1"/>
</dbReference>
<reference evidence="2" key="4">
    <citation type="journal article" date="2019" name="Int. J. Syst. Evol. Microbiol.">
        <title>Streptococcus chenjunshii sp. nov. isolated from feces of Tibetan antelopes.</title>
        <authorList>
            <person name="Tian Z."/>
            <person name="Lu S."/>
            <person name="Jin D."/>
            <person name="Yang J."/>
            <person name="Pu J."/>
            <person name="Lai X.H."/>
            <person name="Bai X.N."/>
            <person name="Wu X.M."/>
            <person name="Li J."/>
            <person name="Wang S."/>
            <person name="Xu J."/>
        </authorList>
    </citation>
    <scope>NUCLEOTIDE SEQUENCE</scope>
    <source>
        <strain evidence="2">Z15</strain>
    </source>
</reference>
<feature type="domain" description="Peptidase M16 C-terminal" evidence="1">
    <location>
        <begin position="187"/>
        <end position="348"/>
    </location>
</feature>
<organism evidence="4 6">
    <name type="scientific">Streptococcus chenjunshii</name>
    <dbReference type="NCBI Taxonomy" id="2173853"/>
    <lineage>
        <taxon>Bacteria</taxon>
        <taxon>Bacillati</taxon>
        <taxon>Bacillota</taxon>
        <taxon>Bacilli</taxon>
        <taxon>Lactobacillales</taxon>
        <taxon>Streptococcaceae</taxon>
        <taxon>Streptococcus</taxon>
    </lineage>
</organism>
<evidence type="ECO:0000313" key="5">
    <source>
        <dbReference type="Proteomes" id="UP000246115"/>
    </source>
</evidence>
<dbReference type="InterPro" id="IPR011249">
    <property type="entry name" value="Metalloenz_LuxS/M16"/>
</dbReference>
<dbReference type="AlphaFoldDB" id="A0A372KLB9"/>
<dbReference type="GO" id="GO:0046872">
    <property type="term" value="F:metal ion binding"/>
    <property type="evidence" value="ECO:0007669"/>
    <property type="project" value="InterPro"/>
</dbReference>
<evidence type="ECO:0000313" key="2">
    <source>
        <dbReference type="EMBL" id="AXQ79661.1"/>
    </source>
</evidence>
<dbReference type="EMBL" id="QVQZ01000012">
    <property type="protein sequence ID" value="RFU53067.1"/>
    <property type="molecule type" value="Genomic_DNA"/>
</dbReference>
<dbReference type="Gene3D" id="3.30.830.10">
    <property type="entry name" value="Metalloenzyme, LuxS/M16 peptidase-like"/>
    <property type="match status" value="2"/>
</dbReference>
<dbReference type="Proteomes" id="UP000264056">
    <property type="component" value="Unassembled WGS sequence"/>
</dbReference>
<protein>
    <submittedName>
        <fullName evidence="4">Insulinase family protein</fullName>
    </submittedName>
</protein>
<reference evidence="4 6" key="2">
    <citation type="submission" date="2018-08" db="EMBL/GenBank/DDBJ databases">
        <title>Draft genome of Streptococcus sp. nov. Z1.</title>
        <authorList>
            <person name="Tian Z."/>
        </authorList>
    </citation>
    <scope>NUCLEOTIDE SEQUENCE [LARGE SCALE GENOMIC DNA]</scope>
    <source>
        <strain evidence="4">Z1</strain>
        <strain evidence="6">Z1(2018)</strain>
    </source>
</reference>
<evidence type="ECO:0000313" key="3">
    <source>
        <dbReference type="EMBL" id="RFU51024.1"/>
    </source>
</evidence>
<dbReference type="InterPro" id="IPR007863">
    <property type="entry name" value="Peptidase_M16_C"/>
</dbReference>
<evidence type="ECO:0000313" key="4">
    <source>
        <dbReference type="EMBL" id="RFU53067.1"/>
    </source>
</evidence>
<dbReference type="OrthoDB" id="9762085at2"/>
<dbReference type="EMBL" id="CP031733">
    <property type="protein sequence ID" value="AXQ79661.1"/>
    <property type="molecule type" value="Genomic_DNA"/>
</dbReference>
<dbReference type="EMBL" id="QVQY01000011">
    <property type="protein sequence ID" value="RFU51024.1"/>
    <property type="molecule type" value="Genomic_DNA"/>
</dbReference>
<accession>A0A346NF66</accession>
<name>A0A372KLB9_9STRE</name>
<reference evidence="3 7" key="1">
    <citation type="submission" date="2018-08" db="EMBL/GenBank/DDBJ databases">
        <title>Draft genome of Streptococcus sp .nov. Z2.</title>
        <authorList>
            <person name="Tian Z."/>
        </authorList>
    </citation>
    <scope>NUCLEOTIDE SEQUENCE [LARGE SCALE GENOMIC DNA]</scope>
    <source>
        <strain evidence="3 7">Z2</strain>
    </source>
</reference>
<dbReference type="Proteomes" id="UP000246115">
    <property type="component" value="Chromosome"/>
</dbReference>
<dbReference type="SUPFAM" id="SSF63411">
    <property type="entry name" value="LuxS/MPP-like metallohydrolase"/>
    <property type="match status" value="2"/>
</dbReference>
<evidence type="ECO:0000259" key="1">
    <source>
        <dbReference type="Pfam" id="PF05193"/>
    </source>
</evidence>
<dbReference type="Proteomes" id="UP000262901">
    <property type="component" value="Unassembled WGS sequence"/>
</dbReference>
<reference evidence="5" key="3">
    <citation type="submission" date="2018-08" db="EMBL/GenBank/DDBJ databases">
        <title>Streptococcus chenjunshii sp. nov., isolated from stools sample of the Tibetan antelope in the Qinghai-Tibet plateau, China.</title>
        <authorList>
            <person name="Tian Z."/>
        </authorList>
    </citation>
    <scope>NUCLEOTIDE SEQUENCE [LARGE SCALE GENOMIC DNA]</scope>
    <source>
        <strain evidence="5">Z15</strain>
    </source>
</reference>
<accession>A0A372KLB9</accession>
<gene>
    <name evidence="2" type="ORF">DDV21_011620</name>
    <name evidence="3" type="ORF">DDV22_05430</name>
    <name evidence="4" type="ORF">DDV23_06225</name>
</gene>
<evidence type="ECO:0000313" key="7">
    <source>
        <dbReference type="Proteomes" id="UP000264056"/>
    </source>
</evidence>
<dbReference type="KEGG" id="schj:DDV21_011620"/>
<sequence length="414" mass="47556">MKIAQGVYLHLIKNQKFKSNHITFRFSSKLESETAARRVLVAQMLAAANAVYPTVQQFREKLASLYGASLSTKVSVKGLVHIVDIDLSFVKDVYSLTKRSLLEEMLDFLGTSLFAPLVSVAQYQSKVFDVEKKNLIHYLKADEEDPLYSSFIGLKKIFFDHPDLQISHYSQPDLLAEETAFTAYQEFQKMLKEDILDIFILGEFEEYRMIQLINKFPLESRQKDLIFSYQQTYRNITQEEIGKRSVKQSVLQLGYHLPIQYNELSYFSVLVLEGILGGFDHSKLFTEVREKAGLAYNIGSQLDIYTGLLNIYAGIDKVNRDQTLKIINKQFSDLRMGRFSSSIIRKTKLMLTESVKLSEDDAKTIIERSYNRHHLNLTNCIEDIVNNIANVSKEDIVNTASQVRLQAVYFLEGE</sequence>
<proteinExistence type="predicted"/>